<name>X1PHX3_9ZZZZ</name>
<evidence type="ECO:0000313" key="1">
    <source>
        <dbReference type="EMBL" id="GAI38645.1"/>
    </source>
</evidence>
<organism evidence="1">
    <name type="scientific">marine sediment metagenome</name>
    <dbReference type="NCBI Taxonomy" id="412755"/>
    <lineage>
        <taxon>unclassified sequences</taxon>
        <taxon>metagenomes</taxon>
        <taxon>ecological metagenomes</taxon>
    </lineage>
</organism>
<sequence>MSRNPDYLAKGQWLFWPPYPFYLAQIFGFFQELESQWESSQPQEILDSVSHF</sequence>
<dbReference type="AlphaFoldDB" id="X1PHX3"/>
<feature type="non-terminal residue" evidence="1">
    <location>
        <position position="52"/>
    </location>
</feature>
<accession>X1PHX3</accession>
<reference evidence="1" key="1">
    <citation type="journal article" date="2014" name="Front. Microbiol.">
        <title>High frequency of phylogenetically diverse reductive dehalogenase-homologous genes in deep subseafloor sedimentary metagenomes.</title>
        <authorList>
            <person name="Kawai M."/>
            <person name="Futagami T."/>
            <person name="Toyoda A."/>
            <person name="Takaki Y."/>
            <person name="Nishi S."/>
            <person name="Hori S."/>
            <person name="Arai W."/>
            <person name="Tsubouchi T."/>
            <person name="Morono Y."/>
            <person name="Uchiyama I."/>
            <person name="Ito T."/>
            <person name="Fujiyama A."/>
            <person name="Inagaki F."/>
            <person name="Takami H."/>
        </authorList>
    </citation>
    <scope>NUCLEOTIDE SEQUENCE</scope>
    <source>
        <strain evidence="1">Expedition CK06-06</strain>
    </source>
</reference>
<dbReference type="EMBL" id="BARV01023602">
    <property type="protein sequence ID" value="GAI38645.1"/>
    <property type="molecule type" value="Genomic_DNA"/>
</dbReference>
<gene>
    <name evidence="1" type="ORF">S06H3_38695</name>
</gene>
<comment type="caution">
    <text evidence="1">The sequence shown here is derived from an EMBL/GenBank/DDBJ whole genome shotgun (WGS) entry which is preliminary data.</text>
</comment>
<protein>
    <submittedName>
        <fullName evidence="1">Uncharacterized protein</fullName>
    </submittedName>
</protein>
<proteinExistence type="predicted"/>